<proteinExistence type="predicted"/>
<organism evidence="3 4">
    <name type="scientific">Agrocybe chaxingu</name>
    <dbReference type="NCBI Taxonomy" id="84603"/>
    <lineage>
        <taxon>Eukaryota</taxon>
        <taxon>Fungi</taxon>
        <taxon>Dikarya</taxon>
        <taxon>Basidiomycota</taxon>
        <taxon>Agaricomycotina</taxon>
        <taxon>Agaricomycetes</taxon>
        <taxon>Agaricomycetidae</taxon>
        <taxon>Agaricales</taxon>
        <taxon>Agaricineae</taxon>
        <taxon>Strophariaceae</taxon>
        <taxon>Agrocybe</taxon>
    </lineage>
</organism>
<reference evidence="3" key="1">
    <citation type="submission" date="2022-07" db="EMBL/GenBank/DDBJ databases">
        <title>Genome Sequence of Agrocybe chaxingu.</title>
        <authorList>
            <person name="Buettner E."/>
        </authorList>
    </citation>
    <scope>NUCLEOTIDE SEQUENCE</scope>
    <source>
        <strain evidence="3">MP-N11</strain>
    </source>
</reference>
<accession>A0A9W8JS62</accession>
<feature type="domain" description="G" evidence="2">
    <location>
        <begin position="8"/>
        <end position="78"/>
    </location>
</feature>
<dbReference type="CDD" id="cd00882">
    <property type="entry name" value="Ras_like_GTPase"/>
    <property type="match status" value="1"/>
</dbReference>
<gene>
    <name evidence="3" type="ORF">NLJ89_g10212</name>
</gene>
<dbReference type="EMBL" id="JANKHO010001794">
    <property type="protein sequence ID" value="KAJ3498497.1"/>
    <property type="molecule type" value="Genomic_DNA"/>
</dbReference>
<dbReference type="InterPro" id="IPR027417">
    <property type="entry name" value="P-loop_NTPase"/>
</dbReference>
<dbReference type="AlphaFoldDB" id="A0A9W8JS62"/>
<feature type="region of interest" description="Disordered" evidence="1">
    <location>
        <begin position="248"/>
        <end position="273"/>
    </location>
</feature>
<evidence type="ECO:0000313" key="3">
    <source>
        <dbReference type="EMBL" id="KAJ3498497.1"/>
    </source>
</evidence>
<sequence>MDDSDLLVAIMGATGSGKTSFINVASGSTFAVGEGLVSRTEAVQTTPAFQVDGRPVRLVDTPGFDDTTRSDFDILRTIADHLTSSYKAGKSLAGVIYIHRISDIRMSGIARKNFRMFRKICGDSTLRNVVIMTNMWGSVEPSIAEAREAELASGELLFKPVLEAGATMLRHSGTCESAHDVLRHIIQNHGGPLVLDMVRQIEIEHKDLEQTDAADACRDEMAKEADRLHQEEMEKAQREIEAALKKQEEEARRRIEDERRRHREEAERAEAEARRVAEEMRRQREEFERQLREAREKAREEARRAQEEYERQRLHREWEARCAAERAEREQRELQARIDQERWRREQEDSDDDGCTVQ</sequence>
<feature type="region of interest" description="Disordered" evidence="1">
    <location>
        <begin position="290"/>
        <end position="313"/>
    </location>
</feature>
<dbReference type="PANTHER" id="PTHR10903:SF184">
    <property type="entry name" value="GTP-BINDING PROTEIN A"/>
    <property type="match status" value="1"/>
</dbReference>
<dbReference type="SUPFAM" id="SSF52540">
    <property type="entry name" value="P-loop containing nucleoside triphosphate hydrolases"/>
    <property type="match status" value="1"/>
</dbReference>
<protein>
    <recommendedName>
        <fullName evidence="2">G domain-containing protein</fullName>
    </recommendedName>
</protein>
<dbReference type="Gene3D" id="3.40.50.300">
    <property type="entry name" value="P-loop containing nucleotide triphosphate hydrolases"/>
    <property type="match status" value="1"/>
</dbReference>
<evidence type="ECO:0000313" key="4">
    <source>
        <dbReference type="Proteomes" id="UP001148786"/>
    </source>
</evidence>
<evidence type="ECO:0000256" key="1">
    <source>
        <dbReference type="SAM" id="MobiDB-lite"/>
    </source>
</evidence>
<evidence type="ECO:0000259" key="2">
    <source>
        <dbReference type="Pfam" id="PF01926"/>
    </source>
</evidence>
<keyword evidence="4" id="KW-1185">Reference proteome</keyword>
<name>A0A9W8JS62_9AGAR</name>
<dbReference type="Proteomes" id="UP001148786">
    <property type="component" value="Unassembled WGS sequence"/>
</dbReference>
<dbReference type="InterPro" id="IPR045058">
    <property type="entry name" value="GIMA/IAN/Toc"/>
</dbReference>
<dbReference type="Pfam" id="PF01926">
    <property type="entry name" value="MMR_HSR1"/>
    <property type="match status" value="1"/>
</dbReference>
<dbReference type="OrthoDB" id="8954335at2759"/>
<dbReference type="CDD" id="cd22249">
    <property type="entry name" value="UDM1_RNF168_RNF169-like"/>
    <property type="match status" value="1"/>
</dbReference>
<dbReference type="GO" id="GO:0005525">
    <property type="term" value="F:GTP binding"/>
    <property type="evidence" value="ECO:0007669"/>
    <property type="project" value="InterPro"/>
</dbReference>
<dbReference type="InterPro" id="IPR006073">
    <property type="entry name" value="GTP-bd"/>
</dbReference>
<comment type="caution">
    <text evidence="3">The sequence shown here is derived from an EMBL/GenBank/DDBJ whole genome shotgun (WGS) entry which is preliminary data.</text>
</comment>
<dbReference type="PANTHER" id="PTHR10903">
    <property type="entry name" value="GTPASE, IMAP FAMILY MEMBER-RELATED"/>
    <property type="match status" value="1"/>
</dbReference>